<name>A0A847RJ88_9BACT</name>
<accession>A0A847RJ88</accession>
<sequence length="151" mass="17006">MKKYFIYLMPVCMTMACADRNDQQGKTDTTTATVNAAPPAAVTAEAKTDANNIPGATPAWADSLIMAYAKETSNELIKFAVKDSSFTWILDNTEKTDSAEYMIIHLGHHVEEEDHSNPRFVTDGWLYINTATRKLYEYDVPADTLIPWHRK</sequence>
<evidence type="ECO:0008006" key="3">
    <source>
        <dbReference type="Google" id="ProtNLM"/>
    </source>
</evidence>
<keyword evidence="2" id="KW-1185">Reference proteome</keyword>
<dbReference type="RefSeq" id="WP_168869167.1">
    <property type="nucleotide sequence ID" value="NZ_JABAIA010000001.1"/>
</dbReference>
<dbReference type="EMBL" id="JABAIA010000001">
    <property type="protein sequence ID" value="NLR63153.1"/>
    <property type="molecule type" value="Genomic_DNA"/>
</dbReference>
<comment type="caution">
    <text evidence="1">The sequence shown here is derived from an EMBL/GenBank/DDBJ whole genome shotgun (WGS) entry which is preliminary data.</text>
</comment>
<dbReference type="Proteomes" id="UP000570474">
    <property type="component" value="Unassembled WGS sequence"/>
</dbReference>
<gene>
    <name evidence="1" type="ORF">HGH92_02430</name>
</gene>
<protein>
    <recommendedName>
        <fullName evidence="3">Lipoprotein</fullName>
    </recommendedName>
</protein>
<proteinExistence type="predicted"/>
<dbReference type="PROSITE" id="PS51257">
    <property type="entry name" value="PROKAR_LIPOPROTEIN"/>
    <property type="match status" value="1"/>
</dbReference>
<organism evidence="1 2">
    <name type="scientific">Chitinophaga varians</name>
    <dbReference type="NCBI Taxonomy" id="2202339"/>
    <lineage>
        <taxon>Bacteria</taxon>
        <taxon>Pseudomonadati</taxon>
        <taxon>Bacteroidota</taxon>
        <taxon>Chitinophagia</taxon>
        <taxon>Chitinophagales</taxon>
        <taxon>Chitinophagaceae</taxon>
        <taxon>Chitinophaga</taxon>
    </lineage>
</organism>
<evidence type="ECO:0000313" key="1">
    <source>
        <dbReference type="EMBL" id="NLR63153.1"/>
    </source>
</evidence>
<evidence type="ECO:0000313" key="2">
    <source>
        <dbReference type="Proteomes" id="UP000570474"/>
    </source>
</evidence>
<dbReference type="AlphaFoldDB" id="A0A847RJ88"/>
<reference evidence="1 2" key="1">
    <citation type="submission" date="2020-04" db="EMBL/GenBank/DDBJ databases">
        <authorList>
            <person name="Yin C."/>
        </authorList>
    </citation>
    <scope>NUCLEOTIDE SEQUENCE [LARGE SCALE GENOMIC DNA]</scope>
    <source>
        <strain evidence="1 2">Ae27</strain>
    </source>
</reference>